<dbReference type="Proteomes" id="UP000019666">
    <property type="component" value="Unassembled WGS sequence"/>
</dbReference>
<sequence>MLRLVASYAGFALLATAVNLGTQRVLLGDSASPLRFLVALVAGTLAGMAVKYVLDSRWIFRAGPTSAATHGKRIGKYAGTSVVTTLVFWGSEAAFFAVSPTQGSREAGALLGLAVGYVLKYHLDRRLVFRAAPGEGLA</sequence>
<keyword evidence="3 5" id="KW-1133">Transmembrane helix</keyword>
<evidence type="ECO:0000256" key="4">
    <source>
        <dbReference type="ARBA" id="ARBA00023136"/>
    </source>
</evidence>
<dbReference type="STRING" id="442562.Rumeso_02326"/>
<dbReference type="HOGENOM" id="CLU_1891670_0_0_5"/>
<comment type="caution">
    <text evidence="7">The sequence shown here is derived from an EMBL/GenBank/DDBJ whole genome shotgun (WGS) entry which is preliminary data.</text>
</comment>
<dbReference type="GO" id="GO:0016020">
    <property type="term" value="C:membrane"/>
    <property type="evidence" value="ECO:0007669"/>
    <property type="project" value="UniProtKB-SubCell"/>
</dbReference>
<dbReference type="EMBL" id="AOSK01000059">
    <property type="protein sequence ID" value="EYD76137.1"/>
    <property type="molecule type" value="Genomic_DNA"/>
</dbReference>
<protein>
    <recommendedName>
        <fullName evidence="6">GtrA/DPMS transmembrane domain-containing protein</fullName>
    </recommendedName>
</protein>
<feature type="domain" description="GtrA/DPMS transmembrane" evidence="6">
    <location>
        <begin position="8"/>
        <end position="129"/>
    </location>
</feature>
<evidence type="ECO:0000259" key="6">
    <source>
        <dbReference type="Pfam" id="PF04138"/>
    </source>
</evidence>
<dbReference type="GO" id="GO:0000271">
    <property type="term" value="P:polysaccharide biosynthetic process"/>
    <property type="evidence" value="ECO:0007669"/>
    <property type="project" value="InterPro"/>
</dbReference>
<evidence type="ECO:0000313" key="8">
    <source>
        <dbReference type="Proteomes" id="UP000019666"/>
    </source>
</evidence>
<dbReference type="AlphaFoldDB" id="A0A017HNT1"/>
<proteinExistence type="predicted"/>
<keyword evidence="2 5" id="KW-0812">Transmembrane</keyword>
<name>A0A017HNT1_9RHOB</name>
<keyword evidence="8" id="KW-1185">Reference proteome</keyword>
<comment type="subcellular location">
    <subcellularLocation>
        <location evidence="1">Membrane</location>
        <topology evidence="1">Multi-pass membrane protein</topology>
    </subcellularLocation>
</comment>
<feature type="transmembrane region" description="Helical" evidence="5">
    <location>
        <begin position="36"/>
        <end position="54"/>
    </location>
</feature>
<dbReference type="Pfam" id="PF04138">
    <property type="entry name" value="GtrA_DPMS_TM"/>
    <property type="match status" value="1"/>
</dbReference>
<organism evidence="7 8">
    <name type="scientific">Rubellimicrobium mesophilum DSM 19309</name>
    <dbReference type="NCBI Taxonomy" id="442562"/>
    <lineage>
        <taxon>Bacteria</taxon>
        <taxon>Pseudomonadati</taxon>
        <taxon>Pseudomonadota</taxon>
        <taxon>Alphaproteobacteria</taxon>
        <taxon>Rhodobacterales</taxon>
        <taxon>Roseobacteraceae</taxon>
        <taxon>Rubellimicrobium</taxon>
    </lineage>
</organism>
<evidence type="ECO:0000256" key="3">
    <source>
        <dbReference type="ARBA" id="ARBA00022989"/>
    </source>
</evidence>
<dbReference type="NCBIfam" id="NF037976">
    <property type="entry name" value="gtrA_1"/>
    <property type="match status" value="1"/>
</dbReference>
<evidence type="ECO:0000256" key="1">
    <source>
        <dbReference type="ARBA" id="ARBA00004141"/>
    </source>
</evidence>
<keyword evidence="4 5" id="KW-0472">Membrane</keyword>
<evidence type="ECO:0000313" key="7">
    <source>
        <dbReference type="EMBL" id="EYD76137.1"/>
    </source>
</evidence>
<dbReference type="RefSeq" id="WP_245639176.1">
    <property type="nucleotide sequence ID" value="NZ_KK088559.1"/>
</dbReference>
<evidence type="ECO:0000256" key="2">
    <source>
        <dbReference type="ARBA" id="ARBA00022692"/>
    </source>
</evidence>
<evidence type="ECO:0000256" key="5">
    <source>
        <dbReference type="SAM" id="Phobius"/>
    </source>
</evidence>
<reference evidence="7 8" key="1">
    <citation type="submission" date="2013-02" db="EMBL/GenBank/DDBJ databases">
        <authorList>
            <person name="Fiebig A."/>
            <person name="Goeker M."/>
            <person name="Klenk H.-P.P."/>
        </authorList>
    </citation>
    <scope>NUCLEOTIDE SEQUENCE [LARGE SCALE GENOMIC DNA]</scope>
    <source>
        <strain evidence="7 8">DSM 19309</strain>
    </source>
</reference>
<gene>
    <name evidence="7" type="ORF">Rumeso_02326</name>
</gene>
<accession>A0A017HNT1</accession>
<dbReference type="InterPro" id="IPR007267">
    <property type="entry name" value="GtrA_DPMS_TM"/>
</dbReference>